<sequence length="108" mass="11447">MDSIGIMTSPKLTCSHLTVATDNGQLLLDNIDFQLVLTGATAIIGESGSGKTVFCRTIANVLPTRVKITNGSIAVHNSVQTDKPKQNNFPRITMVPQLPASCLPPTLS</sequence>
<dbReference type="SUPFAM" id="SSF52540">
    <property type="entry name" value="P-loop containing nucleoside triphosphate hydrolases"/>
    <property type="match status" value="1"/>
</dbReference>
<dbReference type="GO" id="GO:0005524">
    <property type="term" value="F:ATP binding"/>
    <property type="evidence" value="ECO:0007669"/>
    <property type="project" value="InterPro"/>
</dbReference>
<feature type="domain" description="ABC transporter" evidence="1">
    <location>
        <begin position="28"/>
        <end position="101"/>
    </location>
</feature>
<protein>
    <recommendedName>
        <fullName evidence="1">ABC transporter domain-containing protein</fullName>
    </recommendedName>
</protein>
<dbReference type="InterPro" id="IPR027417">
    <property type="entry name" value="P-loop_NTPase"/>
</dbReference>
<dbReference type="Pfam" id="PF00005">
    <property type="entry name" value="ABC_tran"/>
    <property type="match status" value="1"/>
</dbReference>
<reference evidence="2" key="1">
    <citation type="journal article" date="2015" name="Nature">
        <title>Complex archaea that bridge the gap between prokaryotes and eukaryotes.</title>
        <authorList>
            <person name="Spang A."/>
            <person name="Saw J.H."/>
            <person name="Jorgensen S.L."/>
            <person name="Zaremba-Niedzwiedzka K."/>
            <person name="Martijn J."/>
            <person name="Lind A.E."/>
            <person name="van Eijk R."/>
            <person name="Schleper C."/>
            <person name="Guy L."/>
            <person name="Ettema T.J."/>
        </authorList>
    </citation>
    <scope>NUCLEOTIDE SEQUENCE</scope>
</reference>
<comment type="caution">
    <text evidence="2">The sequence shown here is derived from an EMBL/GenBank/DDBJ whole genome shotgun (WGS) entry which is preliminary data.</text>
</comment>
<dbReference type="EMBL" id="LAZR01057601">
    <property type="protein sequence ID" value="KKK71725.1"/>
    <property type="molecule type" value="Genomic_DNA"/>
</dbReference>
<accession>A0A0F8YDD0</accession>
<gene>
    <name evidence="2" type="ORF">LCGC14_2911050</name>
</gene>
<organism evidence="2">
    <name type="scientific">marine sediment metagenome</name>
    <dbReference type="NCBI Taxonomy" id="412755"/>
    <lineage>
        <taxon>unclassified sequences</taxon>
        <taxon>metagenomes</taxon>
        <taxon>ecological metagenomes</taxon>
    </lineage>
</organism>
<evidence type="ECO:0000259" key="1">
    <source>
        <dbReference type="Pfam" id="PF00005"/>
    </source>
</evidence>
<name>A0A0F8YDD0_9ZZZZ</name>
<dbReference type="Gene3D" id="3.40.50.300">
    <property type="entry name" value="P-loop containing nucleotide triphosphate hydrolases"/>
    <property type="match status" value="1"/>
</dbReference>
<dbReference type="InterPro" id="IPR003439">
    <property type="entry name" value="ABC_transporter-like_ATP-bd"/>
</dbReference>
<evidence type="ECO:0000313" key="2">
    <source>
        <dbReference type="EMBL" id="KKK71725.1"/>
    </source>
</evidence>
<dbReference type="GO" id="GO:0016887">
    <property type="term" value="F:ATP hydrolysis activity"/>
    <property type="evidence" value="ECO:0007669"/>
    <property type="project" value="InterPro"/>
</dbReference>
<feature type="non-terminal residue" evidence="2">
    <location>
        <position position="108"/>
    </location>
</feature>
<proteinExistence type="predicted"/>
<dbReference type="AlphaFoldDB" id="A0A0F8YDD0"/>